<dbReference type="AlphaFoldDB" id="A0A0E9WEJ9"/>
<evidence type="ECO:0000313" key="1">
    <source>
        <dbReference type="EMBL" id="JAH88762.1"/>
    </source>
</evidence>
<name>A0A0E9WEJ9_ANGAN</name>
<reference evidence="1" key="2">
    <citation type="journal article" date="2015" name="Fish Shellfish Immunol.">
        <title>Early steps in the European eel (Anguilla anguilla)-Vibrio vulnificus interaction in the gills: Role of the RtxA13 toxin.</title>
        <authorList>
            <person name="Callol A."/>
            <person name="Pajuelo D."/>
            <person name="Ebbesson L."/>
            <person name="Teles M."/>
            <person name="MacKenzie S."/>
            <person name="Amaro C."/>
        </authorList>
    </citation>
    <scope>NUCLEOTIDE SEQUENCE</scope>
</reference>
<evidence type="ECO:0008006" key="2">
    <source>
        <dbReference type="Google" id="ProtNLM"/>
    </source>
</evidence>
<accession>A0A0E9WEJ9</accession>
<reference evidence="1" key="1">
    <citation type="submission" date="2014-11" db="EMBL/GenBank/DDBJ databases">
        <authorList>
            <person name="Amaro Gonzalez C."/>
        </authorList>
    </citation>
    <scope>NUCLEOTIDE SEQUENCE</scope>
</reference>
<sequence>MKSSFIPFLDVYKAFDTIEHHFMVKTLELFGYGETFIKAIKTLY</sequence>
<proteinExistence type="predicted"/>
<organism evidence="1">
    <name type="scientific">Anguilla anguilla</name>
    <name type="common">European freshwater eel</name>
    <name type="synonym">Muraena anguilla</name>
    <dbReference type="NCBI Taxonomy" id="7936"/>
    <lineage>
        <taxon>Eukaryota</taxon>
        <taxon>Metazoa</taxon>
        <taxon>Chordata</taxon>
        <taxon>Craniata</taxon>
        <taxon>Vertebrata</taxon>
        <taxon>Euteleostomi</taxon>
        <taxon>Actinopterygii</taxon>
        <taxon>Neopterygii</taxon>
        <taxon>Teleostei</taxon>
        <taxon>Anguilliformes</taxon>
        <taxon>Anguillidae</taxon>
        <taxon>Anguilla</taxon>
    </lineage>
</organism>
<protein>
    <recommendedName>
        <fullName evidence="2">Reverse transcriptase domain-containing protein</fullName>
    </recommendedName>
</protein>
<dbReference type="EMBL" id="GBXM01019815">
    <property type="protein sequence ID" value="JAH88762.1"/>
    <property type="molecule type" value="Transcribed_RNA"/>
</dbReference>